<sequence length="113" mass="13140">MEELIFSKGITQTAIDHGLCIPTEILHVFPPFGEGNHVQHLIFNDMEVEETVWNLRLSVRQEGPPKPVFEGDWVRFVKNKGLKLVDQVLFFRVIHANGEVTYKIKPFYNFMKV</sequence>
<reference evidence="2" key="1">
    <citation type="journal article" date="2023" name="G3 (Bethesda)">
        <title>Genome assembly and association tests identify interacting loci associated with vigor, precocity, and sex in interspecific pistachio rootstocks.</title>
        <authorList>
            <person name="Palmer W."/>
            <person name="Jacygrad E."/>
            <person name="Sagayaradj S."/>
            <person name="Cavanaugh K."/>
            <person name="Han R."/>
            <person name="Bertier L."/>
            <person name="Beede B."/>
            <person name="Kafkas S."/>
            <person name="Golino D."/>
            <person name="Preece J."/>
            <person name="Michelmore R."/>
        </authorList>
    </citation>
    <scope>NUCLEOTIDE SEQUENCE [LARGE SCALE GENOMIC DNA]</scope>
</reference>
<organism evidence="1 2">
    <name type="scientific">Pistacia integerrima</name>
    <dbReference type="NCBI Taxonomy" id="434235"/>
    <lineage>
        <taxon>Eukaryota</taxon>
        <taxon>Viridiplantae</taxon>
        <taxon>Streptophyta</taxon>
        <taxon>Embryophyta</taxon>
        <taxon>Tracheophyta</taxon>
        <taxon>Spermatophyta</taxon>
        <taxon>Magnoliopsida</taxon>
        <taxon>eudicotyledons</taxon>
        <taxon>Gunneridae</taxon>
        <taxon>Pentapetalae</taxon>
        <taxon>rosids</taxon>
        <taxon>malvids</taxon>
        <taxon>Sapindales</taxon>
        <taxon>Anacardiaceae</taxon>
        <taxon>Pistacia</taxon>
    </lineage>
</organism>
<protein>
    <submittedName>
        <fullName evidence="1">Uncharacterized protein</fullName>
    </submittedName>
</protein>
<gene>
    <name evidence="1" type="ORF">Pint_09620</name>
</gene>
<evidence type="ECO:0000313" key="2">
    <source>
        <dbReference type="Proteomes" id="UP001163603"/>
    </source>
</evidence>
<keyword evidence="2" id="KW-1185">Reference proteome</keyword>
<comment type="caution">
    <text evidence="1">The sequence shown here is derived from an EMBL/GenBank/DDBJ whole genome shotgun (WGS) entry which is preliminary data.</text>
</comment>
<accession>A0ACC0XI44</accession>
<proteinExistence type="predicted"/>
<dbReference type="EMBL" id="CM047747">
    <property type="protein sequence ID" value="KAJ0017331.1"/>
    <property type="molecule type" value="Genomic_DNA"/>
</dbReference>
<name>A0ACC0XI44_9ROSI</name>
<dbReference type="Proteomes" id="UP001163603">
    <property type="component" value="Chromosome 12"/>
</dbReference>
<evidence type="ECO:0000313" key="1">
    <source>
        <dbReference type="EMBL" id="KAJ0017331.1"/>
    </source>
</evidence>